<dbReference type="InterPro" id="IPR058620">
    <property type="entry name" value="YtrI_C"/>
</dbReference>
<keyword evidence="2" id="KW-0472">Membrane</keyword>
<evidence type="ECO:0000313" key="5">
    <source>
        <dbReference type="Proteomes" id="UP001357223"/>
    </source>
</evidence>
<proteinExistence type="predicted"/>
<keyword evidence="2" id="KW-1133">Transmembrane helix</keyword>
<feature type="domain" description="Sporulation membrane protein YtrI C-terminal" evidence="3">
    <location>
        <begin position="80"/>
        <end position="163"/>
    </location>
</feature>
<feature type="coiled-coil region" evidence="1">
    <location>
        <begin position="38"/>
        <end position="72"/>
    </location>
</feature>
<keyword evidence="1" id="KW-0175">Coiled coil</keyword>
<keyword evidence="5" id="KW-1185">Reference proteome</keyword>
<sequence>MRIPPYYRKPTWQQFFAGMVIGGVVSWFIFLFIYGEWQEEYSKEIQTQKDEIADLKNEKTIWQEEFKKINKESKAKLTIQSIYIKIKNKEKYHLDQLSVFEIEEQVKEDIRMMMAKDIDTVYNSRELIKKIIENKTVKITDKRYKLKVTEMTIYTTLSIELEITISN</sequence>
<name>A0ABZ2CFB8_9BACI</name>
<dbReference type="NCBIfam" id="NF041479">
    <property type="entry name" value="spor_membprot_YtrI"/>
    <property type="match status" value="1"/>
</dbReference>
<dbReference type="Pfam" id="PF26347">
    <property type="entry name" value="YtrI_sporulation"/>
    <property type="match status" value="1"/>
</dbReference>
<dbReference type="EMBL" id="CP137640">
    <property type="protein sequence ID" value="WVX82479.1"/>
    <property type="molecule type" value="Genomic_DNA"/>
</dbReference>
<dbReference type="Proteomes" id="UP001357223">
    <property type="component" value="Chromosome"/>
</dbReference>
<evidence type="ECO:0000259" key="3">
    <source>
        <dbReference type="Pfam" id="PF26347"/>
    </source>
</evidence>
<organism evidence="4 5">
    <name type="scientific">Niallia oryzisoli</name>
    <dbReference type="NCBI Taxonomy" id="1737571"/>
    <lineage>
        <taxon>Bacteria</taxon>
        <taxon>Bacillati</taxon>
        <taxon>Bacillota</taxon>
        <taxon>Bacilli</taxon>
        <taxon>Bacillales</taxon>
        <taxon>Bacillaceae</taxon>
        <taxon>Niallia</taxon>
    </lineage>
</organism>
<gene>
    <name evidence="4" type="ORF">R4Z09_05720</name>
</gene>
<evidence type="ECO:0000313" key="4">
    <source>
        <dbReference type="EMBL" id="WVX82479.1"/>
    </source>
</evidence>
<accession>A0ABZ2CFB8</accession>
<evidence type="ECO:0000256" key="2">
    <source>
        <dbReference type="SAM" id="Phobius"/>
    </source>
</evidence>
<evidence type="ECO:0000256" key="1">
    <source>
        <dbReference type="SAM" id="Coils"/>
    </source>
</evidence>
<dbReference type="InterPro" id="IPR048198">
    <property type="entry name" value="YtrI"/>
</dbReference>
<reference evidence="4 5" key="1">
    <citation type="submission" date="2023-10" db="EMBL/GenBank/DDBJ databases">
        <title>Niallia locisalis sp.nov. isolated from a salt pond sample.</title>
        <authorList>
            <person name="Li X.-J."/>
            <person name="Dong L."/>
        </authorList>
    </citation>
    <scope>NUCLEOTIDE SEQUENCE [LARGE SCALE GENOMIC DNA]</scope>
    <source>
        <strain evidence="4 5">DSM 29761</strain>
    </source>
</reference>
<protein>
    <submittedName>
        <fullName evidence="4">Sporulation protein</fullName>
    </submittedName>
</protein>
<feature type="transmembrane region" description="Helical" evidence="2">
    <location>
        <begin position="12"/>
        <end position="34"/>
    </location>
</feature>
<keyword evidence="2" id="KW-0812">Transmembrane</keyword>
<dbReference type="RefSeq" id="WP_338451381.1">
    <property type="nucleotide sequence ID" value="NZ_CP137640.1"/>
</dbReference>